<evidence type="ECO:0000313" key="6">
    <source>
        <dbReference type="EMBL" id="CAB4707596.1"/>
    </source>
</evidence>
<sequence>MAHRQDALVEAAAFVQRVAAAPKGDAVATVGSFVVEPGGSNVIPERVTLTVDARATTPEALDELVATIGFEPTWRTQPVPMSGAPLEALRAAAPGAPELVSGAGHDAASLAAAGVPSAMLFVRSRNGGISHHPDEYSSEEDIEAALEVLIDAVARIS</sequence>
<dbReference type="EMBL" id="CAEZXP010000007">
    <property type="protein sequence ID" value="CAB4707596.1"/>
    <property type="molecule type" value="Genomic_DNA"/>
</dbReference>
<dbReference type="GO" id="GO:0046872">
    <property type="term" value="F:metal ion binding"/>
    <property type="evidence" value="ECO:0007669"/>
    <property type="project" value="UniProtKB-KW"/>
</dbReference>
<comment type="cofactor">
    <cofactor evidence="1">
        <name>Mn(2+)</name>
        <dbReference type="ChEBI" id="CHEBI:29035"/>
    </cofactor>
</comment>
<accession>A0A6J6QA51</accession>
<evidence type="ECO:0000256" key="4">
    <source>
        <dbReference type="ARBA" id="ARBA00022801"/>
    </source>
</evidence>
<dbReference type="InterPro" id="IPR010158">
    <property type="entry name" value="Amidase_Cbmase"/>
</dbReference>
<protein>
    <submittedName>
        <fullName evidence="6">Unannotated protein</fullName>
    </submittedName>
</protein>
<dbReference type="InterPro" id="IPR002933">
    <property type="entry name" value="Peptidase_M20"/>
</dbReference>
<evidence type="ECO:0000256" key="2">
    <source>
        <dbReference type="ARBA" id="ARBA00011738"/>
    </source>
</evidence>
<dbReference type="AlphaFoldDB" id="A0A6J6QA51"/>
<keyword evidence="4" id="KW-0378">Hydrolase</keyword>
<proteinExistence type="predicted"/>
<dbReference type="PANTHER" id="PTHR32494">
    <property type="entry name" value="ALLANTOATE DEIMINASE-RELATED"/>
    <property type="match status" value="1"/>
</dbReference>
<dbReference type="Pfam" id="PF01546">
    <property type="entry name" value="Peptidase_M20"/>
    <property type="match status" value="1"/>
</dbReference>
<dbReference type="Gene3D" id="3.30.70.360">
    <property type="match status" value="1"/>
</dbReference>
<dbReference type="GO" id="GO:0016813">
    <property type="term" value="F:hydrolase activity, acting on carbon-nitrogen (but not peptide) bonds, in linear amidines"/>
    <property type="evidence" value="ECO:0007669"/>
    <property type="project" value="InterPro"/>
</dbReference>
<dbReference type="SUPFAM" id="SSF55031">
    <property type="entry name" value="Bacterial exopeptidase dimerisation domain"/>
    <property type="match status" value="1"/>
</dbReference>
<dbReference type="Gene3D" id="3.40.630.10">
    <property type="entry name" value="Zn peptidases"/>
    <property type="match status" value="1"/>
</dbReference>
<name>A0A6J6QA51_9ZZZZ</name>
<reference evidence="6" key="1">
    <citation type="submission" date="2020-05" db="EMBL/GenBank/DDBJ databases">
        <authorList>
            <person name="Chiriac C."/>
            <person name="Salcher M."/>
            <person name="Ghai R."/>
            <person name="Kavagutti S V."/>
        </authorList>
    </citation>
    <scope>NUCLEOTIDE SEQUENCE</scope>
</reference>
<keyword evidence="5" id="KW-0464">Manganese</keyword>
<organism evidence="6">
    <name type="scientific">freshwater metagenome</name>
    <dbReference type="NCBI Taxonomy" id="449393"/>
    <lineage>
        <taxon>unclassified sequences</taxon>
        <taxon>metagenomes</taxon>
        <taxon>ecological metagenomes</taxon>
    </lineage>
</organism>
<comment type="subunit">
    <text evidence="2">Homodimer.</text>
</comment>
<dbReference type="InterPro" id="IPR036264">
    <property type="entry name" value="Bact_exopeptidase_dim_dom"/>
</dbReference>
<evidence type="ECO:0000256" key="5">
    <source>
        <dbReference type="ARBA" id="ARBA00023211"/>
    </source>
</evidence>
<evidence type="ECO:0000256" key="3">
    <source>
        <dbReference type="ARBA" id="ARBA00022723"/>
    </source>
</evidence>
<keyword evidence="3" id="KW-0479">Metal-binding</keyword>
<evidence type="ECO:0000256" key="1">
    <source>
        <dbReference type="ARBA" id="ARBA00001936"/>
    </source>
</evidence>
<gene>
    <name evidence="6" type="ORF">UFOPK2399_01777</name>
</gene>
<dbReference type="PANTHER" id="PTHR32494:SF19">
    <property type="entry name" value="ALLANTOATE DEIMINASE-RELATED"/>
    <property type="match status" value="1"/>
</dbReference>
<dbReference type="SUPFAM" id="SSF53187">
    <property type="entry name" value="Zn-dependent exopeptidases"/>
    <property type="match status" value="1"/>
</dbReference>